<protein>
    <recommendedName>
        <fullName evidence="3">Pseudouridine synthase</fullName>
        <ecNumber evidence="3">5.4.99.-</ecNumber>
    </recommendedName>
</protein>
<dbReference type="PROSITE" id="PS01149">
    <property type="entry name" value="PSI_RSU"/>
    <property type="match status" value="1"/>
</dbReference>
<dbReference type="InterPro" id="IPR020094">
    <property type="entry name" value="TruA/RsuA/RluB/E/F_N"/>
</dbReference>
<dbReference type="InterPro" id="IPR042092">
    <property type="entry name" value="PsdUridine_s_RsuA/RluB/E/F_cat"/>
</dbReference>
<gene>
    <name evidence="5" type="ORF">ACFOOI_02875</name>
</gene>
<dbReference type="Gene3D" id="3.30.70.580">
    <property type="entry name" value="Pseudouridine synthase I, catalytic domain, N-terminal subdomain"/>
    <property type="match status" value="1"/>
</dbReference>
<dbReference type="EMBL" id="JBHRYQ010000001">
    <property type="protein sequence ID" value="MFC3809584.1"/>
    <property type="molecule type" value="Genomic_DNA"/>
</dbReference>
<dbReference type="SUPFAM" id="SSF55120">
    <property type="entry name" value="Pseudouridine synthase"/>
    <property type="match status" value="1"/>
</dbReference>
<evidence type="ECO:0000313" key="6">
    <source>
        <dbReference type="Proteomes" id="UP001595616"/>
    </source>
</evidence>
<keyword evidence="2 3" id="KW-0413">Isomerase</keyword>
<dbReference type="EC" id="5.4.99.-" evidence="3"/>
<organism evidence="5 6">
    <name type="scientific">Lacihabitans lacunae</name>
    <dbReference type="NCBI Taxonomy" id="1028214"/>
    <lineage>
        <taxon>Bacteria</taxon>
        <taxon>Pseudomonadati</taxon>
        <taxon>Bacteroidota</taxon>
        <taxon>Cytophagia</taxon>
        <taxon>Cytophagales</taxon>
        <taxon>Leadbetterellaceae</taxon>
        <taxon>Lacihabitans</taxon>
    </lineage>
</organism>
<evidence type="ECO:0000313" key="5">
    <source>
        <dbReference type="EMBL" id="MFC3809584.1"/>
    </source>
</evidence>
<sequence>MSSEGNKYYIVYKPFRMLSQFIGGAPEAKLLSHLNFDFPEGIHAIGRLDNESEGLLILTTDKRITKLLFSSAKPHSRTYLVKVDRIVQPETLDILRNGISIRIRGGEFWTTSPCEVEFCEEPLNLPEVPERLAYHSKTTWLKVTLKEGKYHQVRKMVAAVGHKCKRLIRVSIDQLELDGLKSGEVREIDEKTFFEVLDLG</sequence>
<keyword evidence="6" id="KW-1185">Reference proteome</keyword>
<dbReference type="Gene3D" id="3.30.70.1560">
    <property type="entry name" value="Alpha-L RNA-binding motif"/>
    <property type="match status" value="1"/>
</dbReference>
<reference evidence="6" key="1">
    <citation type="journal article" date="2019" name="Int. J. Syst. Evol. Microbiol.">
        <title>The Global Catalogue of Microorganisms (GCM) 10K type strain sequencing project: providing services to taxonomists for standard genome sequencing and annotation.</title>
        <authorList>
            <consortium name="The Broad Institute Genomics Platform"/>
            <consortium name="The Broad Institute Genome Sequencing Center for Infectious Disease"/>
            <person name="Wu L."/>
            <person name="Ma J."/>
        </authorList>
    </citation>
    <scope>NUCLEOTIDE SEQUENCE [LARGE SCALE GENOMIC DNA]</scope>
    <source>
        <strain evidence="6">CECT 7956</strain>
    </source>
</reference>
<name>A0ABV7YSK3_9BACT</name>
<dbReference type="NCBIfam" id="TIGR00093">
    <property type="entry name" value="pseudouridine synthase"/>
    <property type="match status" value="1"/>
</dbReference>
<dbReference type="InterPro" id="IPR020103">
    <property type="entry name" value="PsdUridine_synth_cat_dom_sf"/>
</dbReference>
<comment type="similarity">
    <text evidence="1 3">Belongs to the pseudouridine synthase RsuA family.</text>
</comment>
<evidence type="ECO:0000259" key="4">
    <source>
        <dbReference type="Pfam" id="PF00849"/>
    </source>
</evidence>
<dbReference type="Pfam" id="PF00849">
    <property type="entry name" value="PseudoU_synth_2"/>
    <property type="match status" value="1"/>
</dbReference>
<accession>A0ABV7YSK3</accession>
<dbReference type="InterPro" id="IPR000748">
    <property type="entry name" value="PsdUridine_synth_RsuA/RluB/E/F"/>
</dbReference>
<dbReference type="InterPro" id="IPR006145">
    <property type="entry name" value="PsdUridine_synth_RsuA/RluA"/>
</dbReference>
<dbReference type="InterPro" id="IPR018496">
    <property type="entry name" value="PsdUridine_synth_RsuA/RluB_CS"/>
</dbReference>
<comment type="caution">
    <text evidence="5">The sequence shown here is derived from an EMBL/GenBank/DDBJ whole genome shotgun (WGS) entry which is preliminary data.</text>
</comment>
<dbReference type="RefSeq" id="WP_379834829.1">
    <property type="nucleotide sequence ID" value="NZ_JBHRYQ010000001.1"/>
</dbReference>
<feature type="domain" description="Pseudouridine synthase RsuA/RluA-like" evidence="4">
    <location>
        <begin position="7"/>
        <end position="159"/>
    </location>
</feature>
<dbReference type="PANTHER" id="PTHR47683">
    <property type="entry name" value="PSEUDOURIDINE SYNTHASE FAMILY PROTEIN-RELATED"/>
    <property type="match status" value="1"/>
</dbReference>
<dbReference type="PANTHER" id="PTHR47683:SF2">
    <property type="entry name" value="RNA-BINDING S4 DOMAIN-CONTAINING PROTEIN"/>
    <property type="match status" value="1"/>
</dbReference>
<evidence type="ECO:0000256" key="3">
    <source>
        <dbReference type="RuleBase" id="RU003887"/>
    </source>
</evidence>
<dbReference type="InterPro" id="IPR050343">
    <property type="entry name" value="RsuA_PseudoU_synthase"/>
</dbReference>
<proteinExistence type="inferred from homology"/>
<evidence type="ECO:0000256" key="2">
    <source>
        <dbReference type="ARBA" id="ARBA00023235"/>
    </source>
</evidence>
<dbReference type="Proteomes" id="UP001595616">
    <property type="component" value="Unassembled WGS sequence"/>
</dbReference>
<evidence type="ECO:0000256" key="1">
    <source>
        <dbReference type="ARBA" id="ARBA00008348"/>
    </source>
</evidence>